<gene>
    <name evidence="4" type="ORF">HII31_01545</name>
</gene>
<keyword evidence="2" id="KW-0472">Membrane</keyword>
<accession>A0A8H6VSE8</accession>
<feature type="chain" id="PRO_5034239456" evidence="3">
    <location>
        <begin position="23"/>
        <end position="536"/>
    </location>
</feature>
<keyword evidence="2" id="KW-0812">Transmembrane</keyword>
<evidence type="ECO:0000313" key="4">
    <source>
        <dbReference type="EMBL" id="KAF7197120.1"/>
    </source>
</evidence>
<dbReference type="EMBL" id="JABCIY010000019">
    <property type="protein sequence ID" value="KAF7197120.1"/>
    <property type="molecule type" value="Genomic_DNA"/>
</dbReference>
<feature type="signal peptide" evidence="3">
    <location>
        <begin position="1"/>
        <end position="22"/>
    </location>
</feature>
<evidence type="ECO:0000256" key="1">
    <source>
        <dbReference type="SAM" id="MobiDB-lite"/>
    </source>
</evidence>
<evidence type="ECO:0000313" key="5">
    <source>
        <dbReference type="Proteomes" id="UP000660729"/>
    </source>
</evidence>
<feature type="compositionally biased region" description="Basic residues" evidence="1">
    <location>
        <begin position="409"/>
        <end position="418"/>
    </location>
</feature>
<protein>
    <submittedName>
        <fullName evidence="4">Uncharacterized protein</fullName>
    </submittedName>
</protein>
<dbReference type="OrthoDB" id="3647093at2759"/>
<feature type="transmembrane region" description="Helical" evidence="2">
    <location>
        <begin position="376"/>
        <end position="402"/>
    </location>
</feature>
<evidence type="ECO:0000256" key="2">
    <source>
        <dbReference type="SAM" id="Phobius"/>
    </source>
</evidence>
<comment type="caution">
    <text evidence="4">The sequence shown here is derived from an EMBL/GenBank/DDBJ whole genome shotgun (WGS) entry which is preliminary data.</text>
</comment>
<evidence type="ECO:0000256" key="3">
    <source>
        <dbReference type="SAM" id="SignalP"/>
    </source>
</evidence>
<dbReference type="AlphaFoldDB" id="A0A8H6VSE8"/>
<keyword evidence="3" id="KW-0732">Signal</keyword>
<sequence>MEPLKKWLAIALAIFPGAGVYAQPGSTIVLVPSSASPGTITLAPPPPTTSSTILAPSPTNLVPDARSGFLPRPLFDAIISGRTKGQTMTDTFSLPSGVYTVTAVVKETFLPALEYTIGPQDGFSGVGTEERTIVASVTAKSDMMYLTEKWFNHGGDRSVGDISLEWTPTIPAAVSIATENVPVDLTAQPGAVMVQTVTSTVTTWPMTTAVTWFTTPAVTARGESQPTEPLVRPDVAGVVATPIEYHVIIDESKSDYCTSYKDANTEDICSCTASHKKPMQITAVVPSASVASNMTWWSPATTTLQLTAAHWGTTDPKLTYFPLVSLPGGPPMSLEAPTSNKHIFSKPTCTDEKECYSHCYRHTYHKKASKHRAVKIGAGVGAAVASALLAGLCCAGCCLCLPRLRDRARRRRDPKRKPTVVEPVTHPVTTAAPEVREVPATATTTAHEPVDATGNRGTLGRQAEEGRGRPSVQFDEAPKAAEEKATAVTQEGTEHVEKVVQPTKEAVAPVEAVHDGATGHDIGSLRGRRRMRGEGS</sequence>
<feature type="region of interest" description="Disordered" evidence="1">
    <location>
        <begin position="510"/>
        <end position="536"/>
    </location>
</feature>
<name>A0A8H6VSE8_9PEZI</name>
<proteinExistence type="predicted"/>
<feature type="region of interest" description="Disordered" evidence="1">
    <location>
        <begin position="409"/>
        <end position="480"/>
    </location>
</feature>
<keyword evidence="2" id="KW-1133">Transmembrane helix</keyword>
<keyword evidence="5" id="KW-1185">Reference proteome</keyword>
<feature type="compositionally biased region" description="Low complexity" evidence="1">
    <location>
        <begin position="420"/>
        <end position="433"/>
    </location>
</feature>
<dbReference type="Proteomes" id="UP000660729">
    <property type="component" value="Unassembled WGS sequence"/>
</dbReference>
<organism evidence="4 5">
    <name type="scientific">Pseudocercospora fuligena</name>
    <dbReference type="NCBI Taxonomy" id="685502"/>
    <lineage>
        <taxon>Eukaryota</taxon>
        <taxon>Fungi</taxon>
        <taxon>Dikarya</taxon>
        <taxon>Ascomycota</taxon>
        <taxon>Pezizomycotina</taxon>
        <taxon>Dothideomycetes</taxon>
        <taxon>Dothideomycetidae</taxon>
        <taxon>Mycosphaerellales</taxon>
        <taxon>Mycosphaerellaceae</taxon>
        <taxon>Pseudocercospora</taxon>
    </lineage>
</organism>
<reference evidence="4" key="1">
    <citation type="submission" date="2020-04" db="EMBL/GenBank/DDBJ databases">
        <title>Draft genome resource of the tomato pathogen Pseudocercospora fuligena.</title>
        <authorList>
            <person name="Zaccaron A."/>
        </authorList>
    </citation>
    <scope>NUCLEOTIDE SEQUENCE</scope>
    <source>
        <strain evidence="4">PF001</strain>
    </source>
</reference>
<feature type="compositionally biased region" description="Basic residues" evidence="1">
    <location>
        <begin position="526"/>
        <end position="536"/>
    </location>
</feature>